<feature type="region of interest" description="Disordered" evidence="1">
    <location>
        <begin position="52"/>
        <end position="91"/>
    </location>
</feature>
<accession>A0AAV4CR53</accession>
<evidence type="ECO:0000313" key="2">
    <source>
        <dbReference type="EMBL" id="GFO34376.1"/>
    </source>
</evidence>
<name>A0AAV4CR53_9GAST</name>
<dbReference type="Proteomes" id="UP000735302">
    <property type="component" value="Unassembled WGS sequence"/>
</dbReference>
<sequence>MERQIDRNGDKRQFPERSKNKNACDIKNIVNLGVNHALMYWDSVTLISAAGLRLSGPPSGQARQGSSPRQKFPADLRADSLATVSPTPENY</sequence>
<protein>
    <submittedName>
        <fullName evidence="2">Uncharacterized protein</fullName>
    </submittedName>
</protein>
<gene>
    <name evidence="2" type="ORF">PoB_006088100</name>
</gene>
<dbReference type="EMBL" id="BLXT01006896">
    <property type="protein sequence ID" value="GFO34376.1"/>
    <property type="molecule type" value="Genomic_DNA"/>
</dbReference>
<evidence type="ECO:0000256" key="1">
    <source>
        <dbReference type="SAM" id="MobiDB-lite"/>
    </source>
</evidence>
<dbReference type="AlphaFoldDB" id="A0AAV4CR53"/>
<proteinExistence type="predicted"/>
<organism evidence="2 3">
    <name type="scientific">Plakobranchus ocellatus</name>
    <dbReference type="NCBI Taxonomy" id="259542"/>
    <lineage>
        <taxon>Eukaryota</taxon>
        <taxon>Metazoa</taxon>
        <taxon>Spiralia</taxon>
        <taxon>Lophotrochozoa</taxon>
        <taxon>Mollusca</taxon>
        <taxon>Gastropoda</taxon>
        <taxon>Heterobranchia</taxon>
        <taxon>Euthyneura</taxon>
        <taxon>Panpulmonata</taxon>
        <taxon>Sacoglossa</taxon>
        <taxon>Placobranchoidea</taxon>
        <taxon>Plakobranchidae</taxon>
        <taxon>Plakobranchus</taxon>
    </lineage>
</organism>
<comment type="caution">
    <text evidence="2">The sequence shown here is derived from an EMBL/GenBank/DDBJ whole genome shotgun (WGS) entry which is preliminary data.</text>
</comment>
<reference evidence="2 3" key="1">
    <citation type="journal article" date="2021" name="Elife">
        <title>Chloroplast acquisition without the gene transfer in kleptoplastic sea slugs, Plakobranchus ocellatus.</title>
        <authorList>
            <person name="Maeda T."/>
            <person name="Takahashi S."/>
            <person name="Yoshida T."/>
            <person name="Shimamura S."/>
            <person name="Takaki Y."/>
            <person name="Nagai Y."/>
            <person name="Toyoda A."/>
            <person name="Suzuki Y."/>
            <person name="Arimoto A."/>
            <person name="Ishii H."/>
            <person name="Satoh N."/>
            <person name="Nishiyama T."/>
            <person name="Hasebe M."/>
            <person name="Maruyama T."/>
            <person name="Minagawa J."/>
            <person name="Obokata J."/>
            <person name="Shigenobu S."/>
        </authorList>
    </citation>
    <scope>NUCLEOTIDE SEQUENCE [LARGE SCALE GENOMIC DNA]</scope>
</reference>
<keyword evidence="3" id="KW-1185">Reference proteome</keyword>
<feature type="region of interest" description="Disordered" evidence="1">
    <location>
        <begin position="1"/>
        <end position="22"/>
    </location>
</feature>
<evidence type="ECO:0000313" key="3">
    <source>
        <dbReference type="Proteomes" id="UP000735302"/>
    </source>
</evidence>
<feature type="compositionally biased region" description="Polar residues" evidence="1">
    <location>
        <begin position="82"/>
        <end position="91"/>
    </location>
</feature>